<accession>A0ABU9BYT7</accession>
<evidence type="ECO:0000256" key="4">
    <source>
        <dbReference type="SAM" id="MobiDB-lite"/>
    </source>
</evidence>
<dbReference type="Pfam" id="PF05227">
    <property type="entry name" value="CHASE3"/>
    <property type="match status" value="1"/>
</dbReference>
<dbReference type="EMBL" id="JBBUTG010000031">
    <property type="protein sequence ID" value="MEK8034593.1"/>
    <property type="molecule type" value="Genomic_DNA"/>
</dbReference>
<sequence>MAHPFAAWLERARYQKLAFPAAALVAGLMILLSELAYHGADARLTRLTAMDQARYELLRVLRRVTDAESGERGFLLTGGPEYLAPYQSARADVFDGLQKIEKLYRDSGDAQAEAHRQRIAALVIAKLSEMEEVLRLDASGARGTALEMVRTGIGRDQMELLRKEIDQLLKQQAQASSEALGSVYDTLLMGRLGVAALTVIGLIVLSGFLRVGRQLDRQRAERQAEAQAERERLEREVQLRTADLTELARHLQTAREDERARLARDLHDELGALLTAAKLDVARIRPKLQQAAPDLAPRLAHLVEALNSGIALKRRIIEDLRPSTLNSLGLGPALEILCQESGERMGLPIDARLEPVRLAPGADLVVFRVVQESLTNIAKYAKATKIEVQLCTEGDWAVVEVRDNGVGFDANRSTRGSHGLLGMRFRVEAERGHLEVLTAPGRGTTLRARLPLMPTPEPMTDVDSTLPAPEHAAPSPGARA</sequence>
<dbReference type="CDD" id="cd16917">
    <property type="entry name" value="HATPase_UhpB-NarQ-NarX-like"/>
    <property type="match status" value="1"/>
</dbReference>
<keyword evidence="1" id="KW-0808">Transferase</keyword>
<dbReference type="PANTHER" id="PTHR24421">
    <property type="entry name" value="NITRATE/NITRITE SENSOR PROTEIN NARX-RELATED"/>
    <property type="match status" value="1"/>
</dbReference>
<dbReference type="PROSITE" id="PS50109">
    <property type="entry name" value="HIS_KIN"/>
    <property type="match status" value="1"/>
</dbReference>
<keyword evidence="5" id="KW-0812">Transmembrane</keyword>
<comment type="caution">
    <text evidence="7">The sequence shown here is derived from an EMBL/GenBank/DDBJ whole genome shotgun (WGS) entry which is preliminary data.</text>
</comment>
<dbReference type="Pfam" id="PF02518">
    <property type="entry name" value="HATPase_c"/>
    <property type="match status" value="1"/>
</dbReference>
<evidence type="ECO:0000256" key="1">
    <source>
        <dbReference type="ARBA" id="ARBA00022679"/>
    </source>
</evidence>
<proteinExistence type="predicted"/>
<dbReference type="InterPro" id="IPR007891">
    <property type="entry name" value="CHASE3"/>
</dbReference>
<keyword evidence="2" id="KW-0418">Kinase</keyword>
<evidence type="ECO:0000256" key="2">
    <source>
        <dbReference type="ARBA" id="ARBA00022777"/>
    </source>
</evidence>
<feature type="transmembrane region" description="Helical" evidence="5">
    <location>
        <begin position="188"/>
        <end position="209"/>
    </location>
</feature>
<keyword evidence="8" id="KW-1185">Reference proteome</keyword>
<keyword evidence="3" id="KW-0902">Two-component regulatory system</keyword>
<protein>
    <submittedName>
        <fullName evidence="7">CHASE3 domain-containing protein</fullName>
    </submittedName>
</protein>
<feature type="region of interest" description="Disordered" evidence="4">
    <location>
        <begin position="454"/>
        <end position="480"/>
    </location>
</feature>
<dbReference type="SUPFAM" id="SSF55874">
    <property type="entry name" value="ATPase domain of HSP90 chaperone/DNA topoisomerase II/histidine kinase"/>
    <property type="match status" value="1"/>
</dbReference>
<dbReference type="InterPro" id="IPR036890">
    <property type="entry name" value="HATPase_C_sf"/>
</dbReference>
<evidence type="ECO:0000259" key="6">
    <source>
        <dbReference type="PROSITE" id="PS50109"/>
    </source>
</evidence>
<dbReference type="Proteomes" id="UP001371218">
    <property type="component" value="Unassembled WGS sequence"/>
</dbReference>
<dbReference type="CDD" id="cd19410">
    <property type="entry name" value="HK9-like_sensor"/>
    <property type="match status" value="1"/>
</dbReference>
<dbReference type="Pfam" id="PF07730">
    <property type="entry name" value="HisKA_3"/>
    <property type="match status" value="1"/>
</dbReference>
<feature type="domain" description="Histidine kinase" evidence="6">
    <location>
        <begin position="261"/>
        <end position="454"/>
    </location>
</feature>
<feature type="transmembrane region" description="Helical" evidence="5">
    <location>
        <begin position="17"/>
        <end position="37"/>
    </location>
</feature>
<organism evidence="7 8">
    <name type="scientific">Ideonella lacteola</name>
    <dbReference type="NCBI Taxonomy" id="2984193"/>
    <lineage>
        <taxon>Bacteria</taxon>
        <taxon>Pseudomonadati</taxon>
        <taxon>Pseudomonadota</taxon>
        <taxon>Betaproteobacteria</taxon>
        <taxon>Burkholderiales</taxon>
        <taxon>Sphaerotilaceae</taxon>
        <taxon>Ideonella</taxon>
    </lineage>
</organism>
<keyword evidence="5" id="KW-1133">Transmembrane helix</keyword>
<dbReference type="SMART" id="SM00387">
    <property type="entry name" value="HATPase_c"/>
    <property type="match status" value="1"/>
</dbReference>
<dbReference type="InterPro" id="IPR050482">
    <property type="entry name" value="Sensor_HK_TwoCompSys"/>
</dbReference>
<dbReference type="RefSeq" id="WP_341429022.1">
    <property type="nucleotide sequence ID" value="NZ_JBBUTG010000031.1"/>
</dbReference>
<dbReference type="InterPro" id="IPR003594">
    <property type="entry name" value="HATPase_dom"/>
</dbReference>
<dbReference type="InterPro" id="IPR011712">
    <property type="entry name" value="Sig_transdc_His_kin_sub3_dim/P"/>
</dbReference>
<reference evidence="7 8" key="1">
    <citation type="submission" date="2024-04" db="EMBL/GenBank/DDBJ databases">
        <title>Novel species of the genus Ideonella isolated from streams.</title>
        <authorList>
            <person name="Lu H."/>
        </authorList>
    </citation>
    <scope>NUCLEOTIDE SEQUENCE [LARGE SCALE GENOMIC DNA]</scope>
    <source>
        <strain evidence="7 8">DXS29W</strain>
    </source>
</reference>
<evidence type="ECO:0000313" key="7">
    <source>
        <dbReference type="EMBL" id="MEK8034593.1"/>
    </source>
</evidence>
<evidence type="ECO:0000256" key="3">
    <source>
        <dbReference type="ARBA" id="ARBA00023012"/>
    </source>
</evidence>
<evidence type="ECO:0000256" key="5">
    <source>
        <dbReference type="SAM" id="Phobius"/>
    </source>
</evidence>
<dbReference type="Gene3D" id="3.30.565.10">
    <property type="entry name" value="Histidine kinase-like ATPase, C-terminal domain"/>
    <property type="match status" value="1"/>
</dbReference>
<gene>
    <name evidence="7" type="ORF">AACH06_27575</name>
</gene>
<keyword evidence="5" id="KW-0472">Membrane</keyword>
<evidence type="ECO:0000313" key="8">
    <source>
        <dbReference type="Proteomes" id="UP001371218"/>
    </source>
</evidence>
<dbReference type="InterPro" id="IPR005467">
    <property type="entry name" value="His_kinase_dom"/>
</dbReference>
<name>A0ABU9BYT7_9BURK</name>
<dbReference type="Gene3D" id="1.20.5.1930">
    <property type="match status" value="1"/>
</dbReference>